<reference evidence="2 3" key="1">
    <citation type="submission" date="2019-02" db="EMBL/GenBank/DDBJ databases">
        <title>Deep-cultivation of Planctomycetes and their phenomic and genomic characterization uncovers novel biology.</title>
        <authorList>
            <person name="Wiegand S."/>
            <person name="Jogler M."/>
            <person name="Boedeker C."/>
            <person name="Pinto D."/>
            <person name="Vollmers J."/>
            <person name="Rivas-Marin E."/>
            <person name="Kohn T."/>
            <person name="Peeters S.H."/>
            <person name="Heuer A."/>
            <person name="Rast P."/>
            <person name="Oberbeckmann S."/>
            <person name="Bunk B."/>
            <person name="Jeske O."/>
            <person name="Meyerdierks A."/>
            <person name="Storesund J.E."/>
            <person name="Kallscheuer N."/>
            <person name="Luecker S."/>
            <person name="Lage O.M."/>
            <person name="Pohl T."/>
            <person name="Merkel B.J."/>
            <person name="Hornburger P."/>
            <person name="Mueller R.-W."/>
            <person name="Bruemmer F."/>
            <person name="Labrenz M."/>
            <person name="Spormann A.M."/>
            <person name="Op Den Camp H."/>
            <person name="Overmann J."/>
            <person name="Amann R."/>
            <person name="Jetten M.S.M."/>
            <person name="Mascher T."/>
            <person name="Medema M.H."/>
            <person name="Devos D.P."/>
            <person name="Kaster A.-K."/>
            <person name="Ovreas L."/>
            <person name="Rohde M."/>
            <person name="Galperin M.Y."/>
            <person name="Jogler C."/>
        </authorList>
    </citation>
    <scope>NUCLEOTIDE SEQUENCE [LARGE SCALE GENOMIC DNA]</scope>
    <source>
        <strain evidence="2 3">Poly51</strain>
    </source>
</reference>
<proteinExistence type="predicted"/>
<accession>A0A5C6FEQ0</accession>
<keyword evidence="3" id="KW-1185">Reference proteome</keyword>
<sequence precursor="true">MRILTLLVIVAFCLPVSADQKKAEEWMAKAVEASKSIHDPSAISHAAAQSARVHARLGQVDAAFEAAKQVSEPQLRLYALRATVQAAVDAERDVDAIVDEAKRTLQGNEGAFNDRTMNQIVHIANAKEKTILAISPKADERPLLVELQAAFDVAETREAKMAEVEALANHLLRTHSFDALERVIEEMVSIIQKNPLPDQSSKFGVYGDTAAIGRLRGFQLQAALILANDGDYDEAARHFAAANPVVDTIDEQAALVKWQLQDLRIRTLLKLERADEATKHLAEIRSPMIVSSATAAIAAHHIELGDVAKGLKMAQRIGDEGGSGVARAAVAIALLHSADEKQAVEYLNALGESNEAASAFVTVARHWVETANAQRLLVTYDSLRSPVARANYAIAAAEFLILSEHAEIEQGQ</sequence>
<dbReference type="AlphaFoldDB" id="A0A5C6FEQ0"/>
<evidence type="ECO:0000313" key="3">
    <source>
        <dbReference type="Proteomes" id="UP000318288"/>
    </source>
</evidence>
<feature type="chain" id="PRO_5023044408" description="Anaphase-promoting complex, cyclosome, subunit 3" evidence="1">
    <location>
        <begin position="19"/>
        <end position="412"/>
    </location>
</feature>
<dbReference type="Proteomes" id="UP000318288">
    <property type="component" value="Unassembled WGS sequence"/>
</dbReference>
<protein>
    <recommendedName>
        <fullName evidence="4">Anaphase-promoting complex, cyclosome, subunit 3</fullName>
    </recommendedName>
</protein>
<evidence type="ECO:0008006" key="4">
    <source>
        <dbReference type="Google" id="ProtNLM"/>
    </source>
</evidence>
<gene>
    <name evidence="2" type="ORF">Poly51_19830</name>
</gene>
<evidence type="ECO:0000313" key="2">
    <source>
        <dbReference type="EMBL" id="TWU59197.1"/>
    </source>
</evidence>
<keyword evidence="1" id="KW-0732">Signal</keyword>
<comment type="caution">
    <text evidence="2">The sequence shown here is derived from an EMBL/GenBank/DDBJ whole genome shotgun (WGS) entry which is preliminary data.</text>
</comment>
<evidence type="ECO:0000256" key="1">
    <source>
        <dbReference type="SAM" id="SignalP"/>
    </source>
</evidence>
<dbReference type="RefSeq" id="WP_146456635.1">
    <property type="nucleotide sequence ID" value="NZ_SJPW01000002.1"/>
</dbReference>
<dbReference type="EMBL" id="SJPW01000002">
    <property type="protein sequence ID" value="TWU59197.1"/>
    <property type="molecule type" value="Genomic_DNA"/>
</dbReference>
<name>A0A5C6FEQ0_9BACT</name>
<feature type="signal peptide" evidence="1">
    <location>
        <begin position="1"/>
        <end position="18"/>
    </location>
</feature>
<dbReference type="OrthoDB" id="263347at2"/>
<organism evidence="2 3">
    <name type="scientific">Rubripirellula tenax</name>
    <dbReference type="NCBI Taxonomy" id="2528015"/>
    <lineage>
        <taxon>Bacteria</taxon>
        <taxon>Pseudomonadati</taxon>
        <taxon>Planctomycetota</taxon>
        <taxon>Planctomycetia</taxon>
        <taxon>Pirellulales</taxon>
        <taxon>Pirellulaceae</taxon>
        <taxon>Rubripirellula</taxon>
    </lineage>
</organism>